<organism evidence="1 2">
    <name type="scientific">Gluconobacter cerinus</name>
    <dbReference type="NCBI Taxonomy" id="38307"/>
    <lineage>
        <taxon>Bacteria</taxon>
        <taxon>Pseudomonadati</taxon>
        <taxon>Pseudomonadota</taxon>
        <taxon>Alphaproteobacteria</taxon>
        <taxon>Acetobacterales</taxon>
        <taxon>Acetobacteraceae</taxon>
        <taxon>Gluconobacter</taxon>
    </lineage>
</organism>
<name>A0A1B6VPZ8_9PROT</name>
<evidence type="ECO:0000313" key="2">
    <source>
        <dbReference type="Proteomes" id="UP000077786"/>
    </source>
</evidence>
<protein>
    <recommendedName>
        <fullName evidence="3">HNH endonuclease</fullName>
    </recommendedName>
</protein>
<evidence type="ECO:0008006" key="3">
    <source>
        <dbReference type="Google" id="ProtNLM"/>
    </source>
</evidence>
<sequence length="153" mass="16932">MPKGHKKPRAPVRGSQEAGSWTLQLSGVHGAGRFLHIAAPDHANLMQMSDEGKRIYVITDRSGHHTAVMLTKAPQTPGSHQMVTVARFLAGEMHDGRKLHYKDGNPFNLHRDNLETEIKATSERHPINWEKAVAGRAVFLSLVQSHSEHPLTA</sequence>
<comment type="caution">
    <text evidence="1">The sequence shown here is derived from an EMBL/GenBank/DDBJ whole genome shotgun (WGS) entry which is preliminary data.</text>
</comment>
<evidence type="ECO:0000313" key="1">
    <source>
        <dbReference type="EMBL" id="OAJ69285.1"/>
    </source>
</evidence>
<dbReference type="EMBL" id="LUTU01000001">
    <property type="protein sequence ID" value="OAJ69285.1"/>
    <property type="molecule type" value="Genomic_DNA"/>
</dbReference>
<dbReference type="Proteomes" id="UP000077786">
    <property type="component" value="Unassembled WGS sequence"/>
</dbReference>
<proteinExistence type="predicted"/>
<dbReference type="PATRIC" id="fig|38307.3.peg.94"/>
<gene>
    <name evidence="1" type="ORF">A0123_00094</name>
</gene>
<reference evidence="1 2" key="1">
    <citation type="submission" date="2016-03" db="EMBL/GenBank/DDBJ databases">
        <title>Draft genome sequence of Gluconobacter cerinus strain CECT 9110.</title>
        <authorList>
            <person name="Sainz F."/>
            <person name="Mas A."/>
            <person name="Torija M.J."/>
        </authorList>
    </citation>
    <scope>NUCLEOTIDE SEQUENCE [LARGE SCALE GENOMIC DNA]</scope>
    <source>
        <strain evidence="1 2">CECT 9110</strain>
    </source>
</reference>
<accession>A0A1B6VPZ8</accession>
<dbReference type="AlphaFoldDB" id="A0A1B6VPZ8"/>